<evidence type="ECO:0000313" key="2">
    <source>
        <dbReference type="Proteomes" id="UP000572984"/>
    </source>
</evidence>
<comment type="caution">
    <text evidence="1">The sequence shown here is derived from an EMBL/GenBank/DDBJ whole genome shotgun (WGS) entry which is preliminary data.</text>
</comment>
<organism evidence="1 2">
    <name type="scientific">Microvirga mediterraneensis</name>
    <dbReference type="NCBI Taxonomy" id="2754695"/>
    <lineage>
        <taxon>Bacteria</taxon>
        <taxon>Pseudomonadati</taxon>
        <taxon>Pseudomonadota</taxon>
        <taxon>Alphaproteobacteria</taxon>
        <taxon>Hyphomicrobiales</taxon>
        <taxon>Methylobacteriaceae</taxon>
        <taxon>Microvirga</taxon>
    </lineage>
</organism>
<proteinExistence type="predicted"/>
<dbReference type="RefSeq" id="WP_181052064.1">
    <property type="nucleotide sequence ID" value="NZ_JACDXJ010000001.1"/>
</dbReference>
<reference evidence="1 2" key="1">
    <citation type="submission" date="2020-07" db="EMBL/GenBank/DDBJ databases">
        <title>Draft genome and description of Microvirga mediterraneensis Marseille-Q2068 sp. nov.</title>
        <authorList>
            <person name="Boxberger M."/>
        </authorList>
    </citation>
    <scope>NUCLEOTIDE SEQUENCE [LARGE SCALE GENOMIC DNA]</scope>
    <source>
        <strain evidence="1 2">Marseille-Q2068</strain>
    </source>
</reference>
<evidence type="ECO:0000313" key="1">
    <source>
        <dbReference type="EMBL" id="MBA1156493.1"/>
    </source>
</evidence>
<dbReference type="Proteomes" id="UP000572984">
    <property type="component" value="Unassembled WGS sequence"/>
</dbReference>
<protein>
    <submittedName>
        <fullName evidence="1">Uncharacterized protein</fullName>
    </submittedName>
</protein>
<sequence length="65" mass="7216">MANLVSLPVHRQSRARHFACLPLRNNPLEEPEKYFNLKIILGNPKDWAKTGDAGTKAPTKGVFGT</sequence>
<name>A0A838BNF8_9HYPH</name>
<dbReference type="EMBL" id="JACDXJ010000001">
    <property type="protein sequence ID" value="MBA1156493.1"/>
    <property type="molecule type" value="Genomic_DNA"/>
</dbReference>
<accession>A0A838BNF8</accession>
<gene>
    <name evidence="1" type="ORF">H0S73_10180</name>
</gene>
<dbReference type="AlphaFoldDB" id="A0A838BNF8"/>
<keyword evidence="2" id="KW-1185">Reference proteome</keyword>